<evidence type="ECO:0000313" key="3">
    <source>
        <dbReference type="Proteomes" id="UP000192927"/>
    </source>
</evidence>
<sequence>MAEAYPSPADTMAGYEDVFHPLDAVERELDGSISPPRAGTRKVNKRRLNKSSEDYPEPTDLALAVGELSPDDLLIIPEVLFSVQTYEYCGFTSAVAGRLWDLYQKNKDEFPEFDNSDHRNYFLSFAFAFIDEVPEPSAFQDQDWNGALQTMGFDSRTQDAIMLEEFTDLRCTESANYWAKDTVDIRLGGLEEVKRVSWERAQHADRRMQRAECEERPSVVSRIPGMAIETAKDAKQNAPGSTLLWKGLAQHRTAGLFTPGNIVQDFRAIVSNPPSDFSLSGSYYWAVDKEIAMRYIKWASKKMVIGECVLLRLEVANNLIEPLQAPVLQYPSNLWKQHIYSCRRQHVPKELRYLLSKTLLIGHIGTGTTAIANLRDWRDIDVRHTLRRKSDNGIATQYVFSGLDGLDFLIEHCSGSLAMYRSGDQEL</sequence>
<evidence type="ECO:0000256" key="1">
    <source>
        <dbReference type="SAM" id="MobiDB-lite"/>
    </source>
</evidence>
<feature type="region of interest" description="Disordered" evidence="1">
    <location>
        <begin position="30"/>
        <end position="56"/>
    </location>
</feature>
<reference evidence="3" key="1">
    <citation type="submission" date="2017-03" db="EMBL/GenBank/DDBJ databases">
        <authorList>
            <person name="Sharma R."/>
            <person name="Thines M."/>
        </authorList>
    </citation>
    <scope>NUCLEOTIDE SEQUENCE [LARGE SCALE GENOMIC DNA]</scope>
</reference>
<name>A0A1W5DAK7_9LECA</name>
<organism evidence="2 3">
    <name type="scientific">Lasallia pustulata</name>
    <dbReference type="NCBI Taxonomy" id="136370"/>
    <lineage>
        <taxon>Eukaryota</taxon>
        <taxon>Fungi</taxon>
        <taxon>Dikarya</taxon>
        <taxon>Ascomycota</taxon>
        <taxon>Pezizomycotina</taxon>
        <taxon>Lecanoromycetes</taxon>
        <taxon>OSLEUM clade</taxon>
        <taxon>Umbilicariomycetidae</taxon>
        <taxon>Umbilicariales</taxon>
        <taxon>Umbilicariaceae</taxon>
        <taxon>Lasallia</taxon>
    </lineage>
</organism>
<dbReference type="Proteomes" id="UP000192927">
    <property type="component" value="Unassembled WGS sequence"/>
</dbReference>
<feature type="compositionally biased region" description="Basic residues" evidence="1">
    <location>
        <begin position="39"/>
        <end position="49"/>
    </location>
</feature>
<dbReference type="EMBL" id="FWEW01003633">
    <property type="protein sequence ID" value="SLM40164.1"/>
    <property type="molecule type" value="Genomic_DNA"/>
</dbReference>
<dbReference type="AlphaFoldDB" id="A0A1W5DAK7"/>
<protein>
    <submittedName>
        <fullName evidence="2">Uncharacterized protein</fullName>
    </submittedName>
</protein>
<evidence type="ECO:0000313" key="2">
    <source>
        <dbReference type="EMBL" id="SLM40164.1"/>
    </source>
</evidence>
<keyword evidence="3" id="KW-1185">Reference proteome</keyword>
<accession>A0A1W5DAK7</accession>
<proteinExistence type="predicted"/>